<dbReference type="PANTHER" id="PTHR30349:SF64">
    <property type="entry name" value="PROPHAGE INTEGRASE INTD-RELATED"/>
    <property type="match status" value="1"/>
</dbReference>
<dbReference type="PROSITE" id="PS51898">
    <property type="entry name" value="TYR_RECOMBINASE"/>
    <property type="match status" value="1"/>
</dbReference>
<dbReference type="OrthoDB" id="1112270at2"/>
<dbReference type="EMBL" id="AQHY01000025">
    <property type="protein sequence ID" value="EOA54667.1"/>
    <property type="molecule type" value="Genomic_DNA"/>
</dbReference>
<dbReference type="Proteomes" id="UP000017831">
    <property type="component" value="Unassembled WGS sequence"/>
</dbReference>
<accession>U6RF21</accession>
<dbReference type="GO" id="GO:0015074">
    <property type="term" value="P:DNA integration"/>
    <property type="evidence" value="ECO:0007669"/>
    <property type="project" value="UniProtKB-KW"/>
</dbReference>
<dbReference type="SUPFAM" id="SSF56349">
    <property type="entry name" value="DNA breaking-rejoining enzymes"/>
    <property type="match status" value="1"/>
</dbReference>
<evidence type="ECO:0008006" key="10">
    <source>
        <dbReference type="Google" id="ProtNLM"/>
    </source>
</evidence>
<protein>
    <recommendedName>
        <fullName evidence="10">Tyr recombinase domain-containing protein</fullName>
    </recommendedName>
</protein>
<dbReference type="InterPro" id="IPR011010">
    <property type="entry name" value="DNA_brk_join_enz"/>
</dbReference>
<feature type="domain" description="Tyr recombinase" evidence="6">
    <location>
        <begin position="110"/>
        <end position="298"/>
    </location>
</feature>
<dbReference type="InterPro" id="IPR002104">
    <property type="entry name" value="Integrase_catalytic"/>
</dbReference>
<keyword evidence="4" id="KW-0233">DNA recombination</keyword>
<evidence type="ECO:0000256" key="4">
    <source>
        <dbReference type="ARBA" id="ARBA00023172"/>
    </source>
</evidence>
<name>U6RF21_9BACT</name>
<keyword evidence="2" id="KW-0229">DNA integration</keyword>
<dbReference type="GeneID" id="60061988"/>
<evidence type="ECO:0000259" key="7">
    <source>
        <dbReference type="PROSITE" id="PS51900"/>
    </source>
</evidence>
<evidence type="ECO:0000313" key="8">
    <source>
        <dbReference type="EMBL" id="EOA54667.1"/>
    </source>
</evidence>
<reference evidence="8 9" key="1">
    <citation type="submission" date="2013-04" db="EMBL/GenBank/DDBJ databases">
        <title>The Genome Sequence of Bacteroides massiliensis DSM 17679.</title>
        <authorList>
            <consortium name="The Broad Institute Genomics Platform"/>
            <person name="Earl A."/>
            <person name="Ward D."/>
            <person name="Feldgarden M."/>
            <person name="Gevers D."/>
            <person name="Martens E."/>
            <person name="Fenner L."/>
            <person name="Roux V."/>
            <person name="Mallet M.N."/>
            <person name="Raoult D."/>
            <person name="Walker B."/>
            <person name="Young S."/>
            <person name="Zeng Q."/>
            <person name="Gargeya S."/>
            <person name="Fitzgerald M."/>
            <person name="Haas B."/>
            <person name="Abouelleil A."/>
            <person name="Allen A.W."/>
            <person name="Alvarado L."/>
            <person name="Arachchi H.M."/>
            <person name="Berlin A.M."/>
            <person name="Chapman S.B."/>
            <person name="Gainer-Dewar J."/>
            <person name="Goldberg J."/>
            <person name="Griggs A."/>
            <person name="Gujja S."/>
            <person name="Hansen M."/>
            <person name="Howarth C."/>
            <person name="Imamovic A."/>
            <person name="Ireland A."/>
            <person name="Larimer J."/>
            <person name="McCowan C."/>
            <person name="Murphy C."/>
            <person name="Pearson M."/>
            <person name="Poon T.W."/>
            <person name="Priest M."/>
            <person name="Roberts A."/>
            <person name="Saif S."/>
            <person name="Shea T."/>
            <person name="Sisk P."/>
            <person name="Sykes S."/>
            <person name="Wortman J."/>
            <person name="Nusbaum C."/>
            <person name="Birren B."/>
        </authorList>
    </citation>
    <scope>NUCLEOTIDE SEQUENCE [LARGE SCALE GENOMIC DNA]</scope>
    <source>
        <strain evidence="9">B84634 / Timone 84634 / DSM 17679 / JCM 13223</strain>
    </source>
</reference>
<dbReference type="RefSeq" id="WP_005940523.1">
    <property type="nucleotide sequence ID" value="NZ_KB890342.1"/>
</dbReference>
<dbReference type="STRING" id="1121098.HMPREF1534_02060"/>
<dbReference type="PATRIC" id="fig|1121098.3.peg.2093"/>
<dbReference type="InterPro" id="IPR050090">
    <property type="entry name" value="Tyrosine_recombinase_XerCD"/>
</dbReference>
<evidence type="ECO:0000256" key="3">
    <source>
        <dbReference type="ARBA" id="ARBA00023125"/>
    </source>
</evidence>
<gene>
    <name evidence="8" type="ORF">HMPREF1534_02060</name>
</gene>
<evidence type="ECO:0000313" key="9">
    <source>
        <dbReference type="Proteomes" id="UP000017831"/>
    </source>
</evidence>
<dbReference type="PANTHER" id="PTHR30349">
    <property type="entry name" value="PHAGE INTEGRASE-RELATED"/>
    <property type="match status" value="1"/>
</dbReference>
<dbReference type="eggNOG" id="COG0582">
    <property type="taxonomic scope" value="Bacteria"/>
</dbReference>
<evidence type="ECO:0000256" key="5">
    <source>
        <dbReference type="PROSITE-ProRule" id="PRU01248"/>
    </source>
</evidence>
<dbReference type="InterPro" id="IPR044068">
    <property type="entry name" value="CB"/>
</dbReference>
<evidence type="ECO:0000259" key="6">
    <source>
        <dbReference type="PROSITE" id="PS51898"/>
    </source>
</evidence>
<evidence type="ECO:0000256" key="1">
    <source>
        <dbReference type="ARBA" id="ARBA00008857"/>
    </source>
</evidence>
<dbReference type="Pfam" id="PF13102">
    <property type="entry name" value="Phage_int_SAM_5"/>
    <property type="match status" value="1"/>
</dbReference>
<dbReference type="InterPro" id="IPR025269">
    <property type="entry name" value="SAM-like_dom"/>
</dbReference>
<dbReference type="GO" id="GO:0006310">
    <property type="term" value="P:DNA recombination"/>
    <property type="evidence" value="ECO:0007669"/>
    <property type="project" value="UniProtKB-KW"/>
</dbReference>
<comment type="similarity">
    <text evidence="1">Belongs to the 'phage' integrase family.</text>
</comment>
<keyword evidence="3 5" id="KW-0238">DNA-binding</keyword>
<organism evidence="8 9">
    <name type="scientific">Phocaeicola massiliensis B84634 = Timone 84634 = DSM 17679 = JCM 13223</name>
    <dbReference type="NCBI Taxonomy" id="1121098"/>
    <lineage>
        <taxon>Bacteria</taxon>
        <taxon>Pseudomonadati</taxon>
        <taxon>Bacteroidota</taxon>
        <taxon>Bacteroidia</taxon>
        <taxon>Bacteroidales</taxon>
        <taxon>Bacteroidaceae</taxon>
        <taxon>Phocaeicola</taxon>
    </lineage>
</organism>
<sequence length="313" mass="36602">MRKKKKFNEFINKTIEELKEEKRYSTAHIYQSALNAFCEFCGCKVVYFHQLNRSTLKEFETYLRNKQLSWNTVSTYMRTLRGAYNKAVDQRITAENSRLFNHVYTGVKNNIKRALEVEEINKLLNEIPLKKLSKELIQCRVWANLMFRLHGIPFVDLAHLHKSDLKGNILSYRRHKTGRQMIVEVSETTMTLINKYQNTNQNSPYLFPILSGSKTGEELYTEYQQALRTMNYNLDRLAKKCGVSAKVSSYTLRHTWATLAKYCNFSEQLICEALGHSSVKVTEIYLKGFKNEVIKKANDAIMSYISKNSRKRV</sequence>
<proteinExistence type="inferred from homology"/>
<keyword evidence="9" id="KW-1185">Reference proteome</keyword>
<dbReference type="HOGENOM" id="CLU_033139_0_0_10"/>
<dbReference type="GO" id="GO:0003677">
    <property type="term" value="F:DNA binding"/>
    <property type="evidence" value="ECO:0007669"/>
    <property type="project" value="UniProtKB-UniRule"/>
</dbReference>
<dbReference type="InterPro" id="IPR013762">
    <property type="entry name" value="Integrase-like_cat_sf"/>
</dbReference>
<dbReference type="Pfam" id="PF00589">
    <property type="entry name" value="Phage_integrase"/>
    <property type="match status" value="1"/>
</dbReference>
<dbReference type="Gene3D" id="1.10.443.10">
    <property type="entry name" value="Intergrase catalytic core"/>
    <property type="match status" value="1"/>
</dbReference>
<feature type="domain" description="Core-binding (CB)" evidence="7">
    <location>
        <begin position="5"/>
        <end position="88"/>
    </location>
</feature>
<dbReference type="PROSITE" id="PS51900">
    <property type="entry name" value="CB"/>
    <property type="match status" value="1"/>
</dbReference>
<dbReference type="Gene3D" id="1.10.150.130">
    <property type="match status" value="1"/>
</dbReference>
<evidence type="ECO:0000256" key="2">
    <source>
        <dbReference type="ARBA" id="ARBA00022908"/>
    </source>
</evidence>
<comment type="caution">
    <text evidence="8">The sequence shown here is derived from an EMBL/GenBank/DDBJ whole genome shotgun (WGS) entry which is preliminary data.</text>
</comment>
<dbReference type="InterPro" id="IPR010998">
    <property type="entry name" value="Integrase_recombinase_N"/>
</dbReference>
<dbReference type="AlphaFoldDB" id="U6RF21"/>